<gene>
    <name evidence="2" type="ORF">L284_13025</name>
</gene>
<name>T0HMU4_9SPHN</name>
<evidence type="ECO:0000259" key="1">
    <source>
        <dbReference type="Pfam" id="PF22691"/>
    </source>
</evidence>
<dbReference type="InterPro" id="IPR016039">
    <property type="entry name" value="Thiolase-like"/>
</dbReference>
<evidence type="ECO:0000313" key="2">
    <source>
        <dbReference type="EMBL" id="EQB14312.1"/>
    </source>
</evidence>
<feature type="domain" description="Thiolase C-terminal" evidence="1">
    <location>
        <begin position="277"/>
        <end position="389"/>
    </location>
</feature>
<dbReference type="PIRSF" id="PIRSF000429">
    <property type="entry name" value="Ac-CoA_Ac_transf"/>
    <property type="match status" value="1"/>
</dbReference>
<keyword evidence="3" id="KW-1185">Reference proteome</keyword>
<dbReference type="CDD" id="cd00829">
    <property type="entry name" value="SCP-x_thiolase"/>
    <property type="match status" value="1"/>
</dbReference>
<dbReference type="eggNOG" id="COG0183">
    <property type="taxonomic scope" value="Bacteria"/>
</dbReference>
<dbReference type="RefSeq" id="WP_021234437.1">
    <property type="nucleotide sequence ID" value="NZ_ATHL01000082.1"/>
</dbReference>
<dbReference type="PANTHER" id="PTHR42870:SF1">
    <property type="entry name" value="NON-SPECIFIC LIPID-TRANSFER PROTEIN-LIKE 2"/>
    <property type="match status" value="1"/>
</dbReference>
<dbReference type="PANTHER" id="PTHR42870">
    <property type="entry name" value="ACETYL-COA C-ACETYLTRANSFERASE"/>
    <property type="match status" value="1"/>
</dbReference>
<reference evidence="2 3" key="1">
    <citation type="journal article" date="2013" name="Genome Announc.">
        <title>Genome Sequence of Novosphingobium lindaniclasticum LE124T, Isolated from a Hexachlorocyclohexane Dumpsite.</title>
        <authorList>
            <person name="Saxena A."/>
            <person name="Nayyar N."/>
            <person name="Sangwan N."/>
            <person name="Kumari R."/>
            <person name="Khurana J.P."/>
            <person name="Lal R."/>
        </authorList>
    </citation>
    <scope>NUCLEOTIDE SEQUENCE [LARGE SCALE GENOMIC DNA]</scope>
    <source>
        <strain evidence="2 3">LE124</strain>
    </source>
</reference>
<dbReference type="Pfam" id="PF22691">
    <property type="entry name" value="Thiolase_C_1"/>
    <property type="match status" value="1"/>
</dbReference>
<proteinExistence type="predicted"/>
<dbReference type="Proteomes" id="UP000015527">
    <property type="component" value="Unassembled WGS sequence"/>
</dbReference>
<protein>
    <recommendedName>
        <fullName evidence="1">Thiolase C-terminal domain-containing protein</fullName>
    </recommendedName>
</protein>
<dbReference type="InterPro" id="IPR002155">
    <property type="entry name" value="Thiolase"/>
</dbReference>
<organism evidence="2 3">
    <name type="scientific">Novosphingobium lindaniclasticum LE124</name>
    <dbReference type="NCBI Taxonomy" id="1096930"/>
    <lineage>
        <taxon>Bacteria</taxon>
        <taxon>Pseudomonadati</taxon>
        <taxon>Pseudomonadota</taxon>
        <taxon>Alphaproteobacteria</taxon>
        <taxon>Sphingomonadales</taxon>
        <taxon>Sphingomonadaceae</taxon>
        <taxon>Novosphingobium</taxon>
    </lineage>
</organism>
<dbReference type="GO" id="GO:0003988">
    <property type="term" value="F:acetyl-CoA C-acyltransferase activity"/>
    <property type="evidence" value="ECO:0007669"/>
    <property type="project" value="UniProtKB-ARBA"/>
</dbReference>
<dbReference type="SUPFAM" id="SSF53901">
    <property type="entry name" value="Thiolase-like"/>
    <property type="match status" value="2"/>
</dbReference>
<accession>T0HMU4</accession>
<dbReference type="EMBL" id="ATHL01000082">
    <property type="protein sequence ID" value="EQB14312.1"/>
    <property type="molecule type" value="Genomic_DNA"/>
</dbReference>
<dbReference type="Gene3D" id="3.40.47.10">
    <property type="match status" value="1"/>
</dbReference>
<sequence length="397" mass="41878">MNSDSDFQPFGLSGKAAIVGVGASGFAQRPDASVFQFAGDALVAAVADAGLVKEQIDGLIVQVGSPRGADYDGIAETFGLTPRFCSQTWAHGRFAATVLAHAAMAVATGLATRVACVMAMKNSDLGRIGEANNPFFHEQFRENGGPHGEAGHVGMASPIAGAAMAFDFYCRRYGHDRELLGAVPITFRRHARLTDDALMTREMDWADYHAARPIIDPLRLLDCSPVGDGAVCMIVSAPQDSRSVVITGVQGIRAGRDSFIFAPHGLGVGQQSGQRLTRTQARGQAAYEMAGMTPDGIDVLGLYDSFSPLPLYALEDFGFCGEGEALAWVQDGRIGLGGEIPINTSGGQLSQAQMNGWGQIRELVTQLRGEAGSRQVTAARTAMWATVGGDALVLEKA</sequence>
<comment type="caution">
    <text evidence="2">The sequence shown here is derived from an EMBL/GenBank/DDBJ whole genome shotgun (WGS) entry which is preliminary data.</text>
</comment>
<dbReference type="InterPro" id="IPR055140">
    <property type="entry name" value="Thiolase_C_2"/>
</dbReference>
<dbReference type="AlphaFoldDB" id="T0HMU4"/>
<dbReference type="PATRIC" id="fig|1096930.3.peg.2597"/>
<dbReference type="OrthoDB" id="9785768at2"/>
<evidence type="ECO:0000313" key="3">
    <source>
        <dbReference type="Proteomes" id="UP000015527"/>
    </source>
</evidence>